<dbReference type="InterPro" id="IPR050493">
    <property type="entry name" value="FAD-dep_Monooxygenase_BioMet"/>
</dbReference>
<organism evidence="5 6">
    <name type="scientific">Chlorella sorokiniana</name>
    <name type="common">Freshwater green alga</name>
    <dbReference type="NCBI Taxonomy" id="3076"/>
    <lineage>
        <taxon>Eukaryota</taxon>
        <taxon>Viridiplantae</taxon>
        <taxon>Chlorophyta</taxon>
        <taxon>core chlorophytes</taxon>
        <taxon>Trebouxiophyceae</taxon>
        <taxon>Chlorellales</taxon>
        <taxon>Chlorellaceae</taxon>
        <taxon>Chlorella clade</taxon>
        <taxon>Chlorella</taxon>
    </lineage>
</organism>
<dbReference type="PANTHER" id="PTHR13789:SF309">
    <property type="entry name" value="PUTATIVE (AFU_ORTHOLOGUE AFUA_6G14510)-RELATED"/>
    <property type="match status" value="1"/>
</dbReference>
<dbReference type="GO" id="GO:0071949">
    <property type="term" value="F:FAD binding"/>
    <property type="evidence" value="ECO:0007669"/>
    <property type="project" value="InterPro"/>
</dbReference>
<accession>A0A2P6TU78</accession>
<dbReference type="EMBL" id="LHPG02000006">
    <property type="protein sequence ID" value="PRW57576.1"/>
    <property type="molecule type" value="Genomic_DNA"/>
</dbReference>
<feature type="domain" description="FAD-binding" evidence="4">
    <location>
        <begin position="331"/>
        <end position="397"/>
    </location>
</feature>
<feature type="domain" description="FAD-binding" evidence="4">
    <location>
        <begin position="29"/>
        <end position="202"/>
    </location>
</feature>
<protein>
    <submittedName>
        <fullName evidence="5">FAD-binding monooxygenase</fullName>
    </submittedName>
</protein>
<keyword evidence="1" id="KW-0560">Oxidoreductase</keyword>
<comment type="caution">
    <text evidence="5">The sequence shown here is derived from an EMBL/GenBank/DDBJ whole genome shotgun (WGS) entry which is preliminary data.</text>
</comment>
<keyword evidence="6" id="KW-1185">Reference proteome</keyword>
<dbReference type="InterPro" id="IPR036188">
    <property type="entry name" value="FAD/NAD-bd_sf"/>
</dbReference>
<dbReference type="Pfam" id="PF01494">
    <property type="entry name" value="FAD_binding_3"/>
    <property type="match status" value="3"/>
</dbReference>
<dbReference type="Gene3D" id="3.50.50.60">
    <property type="entry name" value="FAD/NAD(P)-binding domain"/>
    <property type="match status" value="2"/>
</dbReference>
<dbReference type="STRING" id="3076.A0A2P6TU78"/>
<feature type="region of interest" description="Disordered" evidence="3">
    <location>
        <begin position="1"/>
        <end position="24"/>
    </location>
</feature>
<sequence length="887" mass="94670">MQDAGVPSRPADGPAAATDARSDTQQPLELDVAVIGGGPGGLAAAKAILTARPDLCVAVFERSTLRPRGAGLLVHPNGISALEAIDPGLAQAVLALDWPQGSCRYLKPDGSESVILTGGSSPVEYIRQRGGPLSTCPWHSLQAALAGCLPPGVLRQRAPLERLEESPDGSCITLHFKGGTPPVTARLVVGADGGQSTVRRQVIGDGPPLFLGLALWRAIVPPPDWWPRDDPGLCQIYGVPPLTLGIGSMAHEQLYWSCAAPWPEERLGEIGGQGAAYIQDYLEKREEGEKRKRQVLDLFGDWNPQVRNLVEGTDPLTITQHAQFYRLPEDCKVWGRGRVTLLGDAAHLATPGLGQGTAQAFQDALELGRAIGEHGATHEALRAYEAVRQPQVEPVHCRSVEMYMSFKAGGPTLQHHIENEKLGTWPKTFVPLPRPGASAAVLAMPHLPSDATGTGAFSHPADGPATATDARPEPQQATHLDVAVIGGGPGGLAAAKAILTARPGLRVAVFERSSLRPKGASVMVQPNGVKALAAINPGLAQGALDINCHLGPCWLYRNDKLQLLQGAENPTDYIESHGGPTSSCAWHELQSLLAHSLPPGVLHQEVQFDRFEEAADGSSVTLHFKGGRPPMTTRLIVGADGGQSGVRQQVLADGPPLYQDTAIWRAVMPQPEWWPKEPGSYCIWGTPPNTVLAFSLNGGMLAWQAYAAWPADRLNEIGGSTAFYAQDFVAKQEQGEARRKRAMEMFADWNPQVRSLIEGADALAITEHGQFLRTPESCRVWGKGCATLLGDAAHMATPMLAQGTSQAFEDAVALGRAIAEHGATPKALRAYEAVRQPQMDVVQGKSVELFKQFKAGNAAMKEHKVTEELGIWERHFAPLAGPSSVAA</sequence>
<dbReference type="SUPFAM" id="SSF51905">
    <property type="entry name" value="FAD/NAD(P)-binding domain"/>
    <property type="match status" value="2"/>
</dbReference>
<proteinExistence type="predicted"/>
<dbReference type="GO" id="GO:0004497">
    <property type="term" value="F:monooxygenase activity"/>
    <property type="evidence" value="ECO:0007669"/>
    <property type="project" value="UniProtKB-KW"/>
</dbReference>
<reference evidence="5 6" key="1">
    <citation type="journal article" date="2018" name="Plant J.">
        <title>Genome sequences of Chlorella sorokiniana UTEX 1602 and Micractinium conductrix SAG 241.80: implications to maltose excretion by a green alga.</title>
        <authorList>
            <person name="Arriola M.B."/>
            <person name="Velmurugan N."/>
            <person name="Zhang Y."/>
            <person name="Plunkett M.H."/>
            <person name="Hondzo H."/>
            <person name="Barney B.M."/>
        </authorList>
    </citation>
    <scope>NUCLEOTIDE SEQUENCE [LARGE SCALE GENOMIC DNA]</scope>
    <source>
        <strain evidence="6">UTEX 1602</strain>
    </source>
</reference>
<feature type="region of interest" description="Disordered" evidence="3">
    <location>
        <begin position="451"/>
        <end position="474"/>
    </location>
</feature>
<keyword evidence="2 5" id="KW-0503">Monooxygenase</keyword>
<evidence type="ECO:0000256" key="3">
    <source>
        <dbReference type="SAM" id="MobiDB-lite"/>
    </source>
</evidence>
<name>A0A2P6TU78_CHLSO</name>
<evidence type="ECO:0000256" key="2">
    <source>
        <dbReference type="ARBA" id="ARBA00023033"/>
    </source>
</evidence>
<dbReference type="Proteomes" id="UP000239899">
    <property type="component" value="Unassembled WGS sequence"/>
</dbReference>
<evidence type="ECO:0000256" key="1">
    <source>
        <dbReference type="ARBA" id="ARBA00023002"/>
    </source>
</evidence>
<dbReference type="InterPro" id="IPR002938">
    <property type="entry name" value="FAD-bd"/>
</dbReference>
<dbReference type="PANTHER" id="PTHR13789">
    <property type="entry name" value="MONOOXYGENASE"/>
    <property type="match status" value="1"/>
</dbReference>
<evidence type="ECO:0000259" key="4">
    <source>
        <dbReference type="Pfam" id="PF01494"/>
    </source>
</evidence>
<dbReference type="AlphaFoldDB" id="A0A2P6TU78"/>
<dbReference type="OrthoDB" id="531840at2759"/>
<evidence type="ECO:0000313" key="5">
    <source>
        <dbReference type="EMBL" id="PRW57576.1"/>
    </source>
</evidence>
<gene>
    <name evidence="5" type="ORF">C2E21_3588</name>
</gene>
<evidence type="ECO:0000313" key="6">
    <source>
        <dbReference type="Proteomes" id="UP000239899"/>
    </source>
</evidence>
<feature type="domain" description="FAD-binding" evidence="4">
    <location>
        <begin position="480"/>
        <end position="838"/>
    </location>
</feature>
<dbReference type="PRINTS" id="PR00420">
    <property type="entry name" value="RNGMNOXGNASE"/>
</dbReference>